<evidence type="ECO:0000256" key="2">
    <source>
        <dbReference type="ARBA" id="ARBA00022722"/>
    </source>
</evidence>
<keyword evidence="12 14" id="KW-0238">DNA-binding</keyword>
<keyword evidence="8 14" id="KW-0269">Exonuclease</keyword>
<dbReference type="PANTHER" id="PTHR30591">
    <property type="entry name" value="RECBCD ENZYME SUBUNIT RECC"/>
    <property type="match status" value="1"/>
</dbReference>
<keyword evidence="10 14" id="KW-0408">Iron</keyword>
<dbReference type="PANTHER" id="PTHR30591:SF1">
    <property type="entry name" value="RECBCD ENZYME SUBUNIT RECC"/>
    <property type="match status" value="1"/>
</dbReference>
<feature type="binding site" evidence="14">
    <location>
        <position position="1132"/>
    </location>
    <ligand>
        <name>[4Fe-4S] cluster</name>
        <dbReference type="ChEBI" id="CHEBI:49883"/>
    </ligand>
</feature>
<evidence type="ECO:0000256" key="9">
    <source>
        <dbReference type="ARBA" id="ARBA00022840"/>
    </source>
</evidence>
<keyword evidence="2 14" id="KW-0540">Nuclease</keyword>
<keyword evidence="7 14" id="KW-0347">Helicase</keyword>
<comment type="similarity">
    <text evidence="14">Belongs to the helicase family. AddB/RexB type 1 subfamily.</text>
</comment>
<keyword evidence="4 14" id="KW-0547">Nucleotide-binding</keyword>
<dbReference type="GO" id="GO:0005524">
    <property type="term" value="F:ATP binding"/>
    <property type="evidence" value="ECO:0007669"/>
    <property type="project" value="UniProtKB-UniRule"/>
</dbReference>
<dbReference type="PROSITE" id="PS51217">
    <property type="entry name" value="UVRD_HELICASE_CTER"/>
    <property type="match status" value="1"/>
</dbReference>
<evidence type="ECO:0000256" key="5">
    <source>
        <dbReference type="ARBA" id="ARBA00022763"/>
    </source>
</evidence>
<dbReference type="GO" id="GO:0000724">
    <property type="term" value="P:double-strand break repair via homologous recombination"/>
    <property type="evidence" value="ECO:0007669"/>
    <property type="project" value="UniProtKB-UniRule"/>
</dbReference>
<feature type="binding site" evidence="14">
    <location>
        <position position="804"/>
    </location>
    <ligand>
        <name>[4Fe-4S] cluster</name>
        <dbReference type="ChEBI" id="CHEBI:49883"/>
    </ligand>
</feature>
<dbReference type="SUPFAM" id="SSF52540">
    <property type="entry name" value="P-loop containing nucleoside triphosphate hydrolases"/>
    <property type="match status" value="1"/>
</dbReference>
<organism evidence="16 17">
    <name type="scientific">Fictibacillus solisalsi</name>
    <dbReference type="NCBI Taxonomy" id="459525"/>
    <lineage>
        <taxon>Bacteria</taxon>
        <taxon>Bacillati</taxon>
        <taxon>Bacillota</taxon>
        <taxon>Bacilli</taxon>
        <taxon>Bacillales</taxon>
        <taxon>Fictibacillaceae</taxon>
        <taxon>Fictibacillus</taxon>
    </lineage>
</organism>
<dbReference type="NCBIfam" id="TIGR02773">
    <property type="entry name" value="addB_Gpos"/>
    <property type="match status" value="1"/>
</dbReference>
<evidence type="ECO:0000256" key="1">
    <source>
        <dbReference type="ARBA" id="ARBA00022485"/>
    </source>
</evidence>
<feature type="domain" description="UvrD-like helicase C-terminal" evidence="15">
    <location>
        <begin position="283"/>
        <end position="567"/>
    </location>
</feature>
<proteinExistence type="inferred from homology"/>
<protein>
    <recommendedName>
        <fullName evidence="14">ATP-dependent helicase/deoxyribonuclease subunit B</fullName>
        <ecNumber evidence="14">3.1.-.-</ecNumber>
    </recommendedName>
    <alternativeName>
        <fullName evidence="14">ATP-dependent helicase/nuclease subunit AddB</fullName>
    </alternativeName>
</protein>
<dbReference type="GO" id="GO:0004386">
    <property type="term" value="F:helicase activity"/>
    <property type="evidence" value="ECO:0007669"/>
    <property type="project" value="UniProtKB-KW"/>
</dbReference>
<dbReference type="Pfam" id="PF21445">
    <property type="entry name" value="ADDB_N"/>
    <property type="match status" value="1"/>
</dbReference>
<evidence type="ECO:0000256" key="7">
    <source>
        <dbReference type="ARBA" id="ARBA00022806"/>
    </source>
</evidence>
<dbReference type="Gene3D" id="3.40.50.300">
    <property type="entry name" value="P-loop containing nucleotide triphosphate hydrolases"/>
    <property type="match status" value="3"/>
</dbReference>
<evidence type="ECO:0000256" key="8">
    <source>
        <dbReference type="ARBA" id="ARBA00022839"/>
    </source>
</evidence>
<dbReference type="HAMAP" id="MF_01452">
    <property type="entry name" value="AddB_type1"/>
    <property type="match status" value="1"/>
</dbReference>
<evidence type="ECO:0000256" key="14">
    <source>
        <dbReference type="HAMAP-Rule" id="MF_01452"/>
    </source>
</evidence>
<dbReference type="InterPro" id="IPR011604">
    <property type="entry name" value="PDDEXK-like_dom_sf"/>
</dbReference>
<dbReference type="OrthoDB" id="9758506at2"/>
<sequence length="1166" mass="133959">MSLRFILGRAGSGKTERSLGEIRDSLFEQPQGRPIVYLVPEQMTFQSEYELAKTPGLDGMMRAQVFSFSRLAWKILGDVGGMTRLHITSVGMNMMLRKIIENKKQELKVFKKASEQNGFYSLMENMITEFKRYCVHPEQLEWNAQTLLSFSGTDEGSVLRDKLSDLALIYGEMEKALIYKYMDNEDYLRLLAEKIPHSEYIQQADFYIDGFHQFTPQELEVLRMLLKHARSVTVALTLDAAGKSTENPHELDLFYTPKKTCSVIRKIAKEEGVVEEEPVILEECPRFNGSPSLAHLESQYEQRPALEFGFSNDIFISSAVNRRAEVEGAAREILTLVRDKGYRFKDIAISIRNMTEYQDLIETVFEEYEVPVFLDQKKPMLHHPLIELIRSSLETVTANWRYESVFRAVKTDLLYPENSEYTSSELRHEMDELENYVLAYGIKGTRWKDKKPWKVQRFQALEEHQFVQTDEEIQKQEVLNEVRHMIVSPLDKLSRDLKKAETVRDYCEVLFVYLERLHVPAKLEGLSRKAQEEGRLRMAREHDQVWDAVVELLDEMVEITGSEAIKLDLWIKMLDTGLESLKFALVPPAIDQVLAGTMDRSRYSGVKCHFILGVNDGILPAKPKDDGILSEDDRDLLEKNGVALAPGARRQLLDEQFLIYLSLSNATDKLYIYYPLADEEGKNLLPSMVINRVKSLFPGISETFIQNDPEYGDDLSYIHHPQKAISYLNTQLREWKKGYPISGLWWDVYNWTTEQDQWKWLGKTVLGSLFYYNQEKKLYSSVTKELYGDAITASVSRMELQKSCAFSHFLSYGLKLQERRLYRLEAPDIGQLFHAALKNMDDYLGTHQMSWRDLSMKDCYRLAGEVVDSLALKLQSQILLSTNRHLYIKNKLSDIVGRASHMLSEHARASGFSPVGLELGFGKQQPLPPLKYTLPNGTSMEIIGRIDRVDSAEGSQGLMLRIIDYKSSSTGLNLSEVYYGIALQMLTYLDVVISHSVEWLGKEAHPAGVLYFHIHNPLVSQKKLLTLEEVQQELFKRFKMKGLVLADTETVQLMDTVFEKKSDIIPVSLTSKGFHPTHSSVATEEDFTTMTKYVRKVIKDVGTDITEGVIDIAPYQMKNKMPCTFCSYRSVCQFDQSLEENQYRLLKQENDDEILAKMREEGGEGE</sequence>
<keyword evidence="13 14" id="KW-0234">DNA repair</keyword>
<evidence type="ECO:0000259" key="15">
    <source>
        <dbReference type="PROSITE" id="PS51217"/>
    </source>
</evidence>
<evidence type="ECO:0000256" key="10">
    <source>
        <dbReference type="ARBA" id="ARBA00023004"/>
    </source>
</evidence>
<dbReference type="GO" id="GO:0046872">
    <property type="term" value="F:metal ion binding"/>
    <property type="evidence" value="ECO:0007669"/>
    <property type="project" value="UniProtKB-KW"/>
</dbReference>
<reference evidence="17" key="1">
    <citation type="submission" date="2016-10" db="EMBL/GenBank/DDBJ databases">
        <authorList>
            <person name="Varghese N."/>
            <person name="Submissions S."/>
        </authorList>
    </citation>
    <scope>NUCLEOTIDE SEQUENCE [LARGE SCALE GENOMIC DNA]</scope>
    <source>
        <strain evidence="17">CGMCC 1.6854</strain>
    </source>
</reference>
<dbReference type="InterPro" id="IPR014140">
    <property type="entry name" value="DNA_helicase_suAddB"/>
</dbReference>
<accession>A0A1G9UDH3</accession>
<dbReference type="Gene3D" id="3.90.320.10">
    <property type="match status" value="1"/>
</dbReference>
<feature type="binding site" evidence="14">
    <location>
        <position position="1126"/>
    </location>
    <ligand>
        <name>[4Fe-4S] cluster</name>
        <dbReference type="ChEBI" id="CHEBI:49883"/>
    </ligand>
</feature>
<dbReference type="RefSeq" id="WP_090232798.1">
    <property type="nucleotide sequence ID" value="NZ_FNHW01000001.1"/>
</dbReference>
<dbReference type="InterPro" id="IPR049035">
    <property type="entry name" value="ADDB_N"/>
</dbReference>
<dbReference type="GO" id="GO:0008409">
    <property type="term" value="F:5'-3' exonuclease activity"/>
    <property type="evidence" value="ECO:0007669"/>
    <property type="project" value="UniProtKB-UniRule"/>
</dbReference>
<evidence type="ECO:0000313" key="17">
    <source>
        <dbReference type="Proteomes" id="UP000199544"/>
    </source>
</evidence>
<evidence type="ECO:0000313" key="16">
    <source>
        <dbReference type="EMBL" id="SDM58011.1"/>
    </source>
</evidence>
<evidence type="ECO:0000256" key="6">
    <source>
        <dbReference type="ARBA" id="ARBA00022801"/>
    </source>
</evidence>
<evidence type="ECO:0000256" key="11">
    <source>
        <dbReference type="ARBA" id="ARBA00023014"/>
    </source>
</evidence>
<dbReference type="EC" id="3.1.-.-" evidence="14"/>
<dbReference type="InterPro" id="IPR014017">
    <property type="entry name" value="DNA_helicase_UvrD-like_C"/>
</dbReference>
<dbReference type="Proteomes" id="UP000199544">
    <property type="component" value="Unassembled WGS sequence"/>
</dbReference>
<keyword evidence="6 14" id="KW-0378">Hydrolase</keyword>
<dbReference type="Pfam" id="PF12705">
    <property type="entry name" value="PDDEXK_1"/>
    <property type="match status" value="1"/>
</dbReference>
<dbReference type="InterPro" id="IPR027417">
    <property type="entry name" value="P-loop_NTPase"/>
</dbReference>
<gene>
    <name evidence="14" type="primary">addB</name>
    <name evidence="16" type="ORF">SAMN04488137_0863</name>
</gene>
<comment type="subunit">
    <text evidence="14">Heterodimer of AddA and AddB.</text>
</comment>
<evidence type="ECO:0000256" key="13">
    <source>
        <dbReference type="ARBA" id="ARBA00023204"/>
    </source>
</evidence>
<comment type="function">
    <text evidence="14">The heterodimer acts as both an ATP-dependent DNA helicase and an ATP-dependent, dual-direction single-stranded exonuclease. Recognizes the chi site generating a DNA molecule suitable for the initiation of homologous recombination. The AddB subunit has 5' -&gt; 3' nuclease activity but not helicase activity.</text>
</comment>
<name>A0A1G9UDH3_9BACL</name>
<comment type="miscellaneous">
    <text evidence="14">Despite having conserved helicase domains, this subunit does not have helicase activity.</text>
</comment>
<keyword evidence="1 14" id="KW-0004">4Fe-4S</keyword>
<comment type="cofactor">
    <cofactor evidence="14">
        <name>Mg(2+)</name>
        <dbReference type="ChEBI" id="CHEBI:18420"/>
    </cofactor>
</comment>
<dbReference type="GO" id="GO:0003690">
    <property type="term" value="F:double-stranded DNA binding"/>
    <property type="evidence" value="ECO:0007669"/>
    <property type="project" value="UniProtKB-UniRule"/>
</dbReference>
<dbReference type="STRING" id="459525.SAMN04488137_0863"/>
<keyword evidence="3 14" id="KW-0479">Metal-binding</keyword>
<dbReference type="GO" id="GO:0051539">
    <property type="term" value="F:4 iron, 4 sulfur cluster binding"/>
    <property type="evidence" value="ECO:0007669"/>
    <property type="project" value="UniProtKB-KW"/>
</dbReference>
<dbReference type="InterPro" id="IPR038726">
    <property type="entry name" value="PDDEXK_AddAB-type"/>
</dbReference>
<evidence type="ECO:0000256" key="12">
    <source>
        <dbReference type="ARBA" id="ARBA00023125"/>
    </source>
</evidence>
<feature type="binding site" evidence="14">
    <location>
        <position position="1123"/>
    </location>
    <ligand>
        <name>[4Fe-4S] cluster</name>
        <dbReference type="ChEBI" id="CHEBI:49883"/>
    </ligand>
</feature>
<comment type="cofactor">
    <cofactor evidence="14">
        <name>[4Fe-4S] cluster</name>
        <dbReference type="ChEBI" id="CHEBI:49883"/>
    </cofactor>
    <text evidence="14">Binds 1 [4Fe-4S] cluster.</text>
</comment>
<keyword evidence="9 14" id="KW-0067">ATP-binding</keyword>
<keyword evidence="17" id="KW-1185">Reference proteome</keyword>
<dbReference type="EMBL" id="FNHW01000001">
    <property type="protein sequence ID" value="SDM58011.1"/>
    <property type="molecule type" value="Genomic_DNA"/>
</dbReference>
<keyword evidence="5 14" id="KW-0227">DNA damage</keyword>
<evidence type="ECO:0000256" key="3">
    <source>
        <dbReference type="ARBA" id="ARBA00022723"/>
    </source>
</evidence>
<dbReference type="AlphaFoldDB" id="A0A1G9UDH3"/>
<evidence type="ECO:0000256" key="4">
    <source>
        <dbReference type="ARBA" id="ARBA00022741"/>
    </source>
</evidence>
<keyword evidence="11 14" id="KW-0411">Iron-sulfur</keyword>
<dbReference type="Gene3D" id="6.10.140.1030">
    <property type="match status" value="1"/>
</dbReference>